<feature type="region of interest" description="Disordered" evidence="1">
    <location>
        <begin position="215"/>
        <end position="242"/>
    </location>
</feature>
<feature type="region of interest" description="Disordered" evidence="1">
    <location>
        <begin position="729"/>
        <end position="749"/>
    </location>
</feature>
<name>A0A8H5P267_9HYPO</name>
<feature type="region of interest" description="Disordered" evidence="1">
    <location>
        <begin position="762"/>
        <end position="785"/>
    </location>
</feature>
<feature type="compositionally biased region" description="Basic and acidic residues" evidence="1">
    <location>
        <begin position="620"/>
        <end position="630"/>
    </location>
</feature>
<feature type="region of interest" description="Disordered" evidence="1">
    <location>
        <begin position="610"/>
        <end position="716"/>
    </location>
</feature>
<organism evidence="2 3">
    <name type="scientific">Fusarium pseudoanthophilum</name>
    <dbReference type="NCBI Taxonomy" id="48495"/>
    <lineage>
        <taxon>Eukaryota</taxon>
        <taxon>Fungi</taxon>
        <taxon>Dikarya</taxon>
        <taxon>Ascomycota</taxon>
        <taxon>Pezizomycotina</taxon>
        <taxon>Sordariomycetes</taxon>
        <taxon>Hypocreomycetidae</taxon>
        <taxon>Hypocreales</taxon>
        <taxon>Nectriaceae</taxon>
        <taxon>Fusarium</taxon>
        <taxon>Fusarium fujikuroi species complex</taxon>
    </lineage>
</organism>
<feature type="compositionally biased region" description="Polar residues" evidence="1">
    <location>
        <begin position="232"/>
        <end position="242"/>
    </location>
</feature>
<proteinExistence type="predicted"/>
<evidence type="ECO:0000313" key="3">
    <source>
        <dbReference type="Proteomes" id="UP000544095"/>
    </source>
</evidence>
<dbReference type="AlphaFoldDB" id="A0A8H5P267"/>
<feature type="compositionally biased region" description="Low complexity" evidence="1">
    <location>
        <begin position="732"/>
        <end position="748"/>
    </location>
</feature>
<feature type="compositionally biased region" description="Basic and acidic residues" evidence="1">
    <location>
        <begin position="171"/>
        <end position="181"/>
    </location>
</feature>
<feature type="compositionally biased region" description="Basic and acidic residues" evidence="1">
    <location>
        <begin position="661"/>
        <end position="671"/>
    </location>
</feature>
<feature type="compositionally biased region" description="Polar residues" evidence="1">
    <location>
        <begin position="274"/>
        <end position="290"/>
    </location>
</feature>
<evidence type="ECO:0000256" key="1">
    <source>
        <dbReference type="SAM" id="MobiDB-lite"/>
    </source>
</evidence>
<dbReference type="Proteomes" id="UP000544095">
    <property type="component" value="Unassembled WGS sequence"/>
</dbReference>
<sequence>MVTMSQTVHAAIAKTEALRALCQQFTFEISEIKSPEREYRQKRQVLLINYDKEICQLGKHSPDTNEHAKGSNAVLQYAGDLRELDIEYHSSVALLERQFAERLETANKRLACDLFQILGDTLWDHSVSTVLNQCLKQCLCPKEQTVEADRAEALPEARKDQNTESDITLKELIDSEGDQNKGPRPNADNSEHQDQALAQNSAFREVRARTPDNTLDQCQSALNPTPPVRDQGPSSQPNLVTDGQGAASSLAIQAPAPSPATEASLLSENVVDPQATSSSIVMPASETNLDQDGGRARLDMWPSSQIPKQSALSAKRAETLNNSPGEEWTESLVAHLRAPLKRLQTEASNRKQKRQRLPIEPYDIPEERVIPFDEVFQDGNGQTKYIIVQHPPELGDWYIMECKEHNKHFHKDPIRGASRHLIGRGHGINGDHSLAVKMLGTCVLHCNEKLAAKNNWITRQSFHMSVIPEVGIIPIVGEIYAAKLPEQNHTYAVLVLPWTTFDHFPHMKKLLTDTPPCFLFDKTVDQCPRGWAKGYEDGGHRFKERAYPVVYFHKDKFPEQCNVGWVPITSFKVYNPGHTEVVCPRIVDQYLRNRDPRLVANHGYSTANSIVIPDDDNDEDTHIGDNREHGNGVMSGSASRDKRHLPSKVSVPRQECPCKVNTDDIKDEQLRKNTQLQAESRTAEPRTFYNSPSQRDGTVVPRSQNYSQEPGTAPGQMARIEYPFVSVGSGDTGKAGSTTSHAATSTSKQPIVNVVEIGEVHANSAINRPAPQSKDTYSRVSLRPL</sequence>
<feature type="region of interest" description="Disordered" evidence="1">
    <location>
        <begin position="274"/>
        <end position="300"/>
    </location>
</feature>
<keyword evidence="3" id="KW-1185">Reference proteome</keyword>
<feature type="region of interest" description="Disordered" evidence="1">
    <location>
        <begin position="171"/>
        <end position="195"/>
    </location>
</feature>
<feature type="compositionally biased region" description="Polar residues" evidence="1">
    <location>
        <begin position="688"/>
        <end position="710"/>
    </location>
</feature>
<dbReference type="EMBL" id="JAAOAR010000321">
    <property type="protein sequence ID" value="KAF5588156.1"/>
    <property type="molecule type" value="Genomic_DNA"/>
</dbReference>
<accession>A0A8H5P267</accession>
<comment type="caution">
    <text evidence="2">The sequence shown here is derived from an EMBL/GenBank/DDBJ whole genome shotgun (WGS) entry which is preliminary data.</text>
</comment>
<evidence type="ECO:0000313" key="2">
    <source>
        <dbReference type="EMBL" id="KAF5588156.1"/>
    </source>
</evidence>
<reference evidence="2 3" key="1">
    <citation type="submission" date="2020-05" db="EMBL/GenBank/DDBJ databases">
        <title>Identification and distribution of gene clusters putatively required for synthesis of sphingolipid metabolism inhibitors in phylogenetically diverse species of the filamentous fungus Fusarium.</title>
        <authorList>
            <person name="Kim H.-S."/>
            <person name="Busman M."/>
            <person name="Brown D.W."/>
            <person name="Divon H."/>
            <person name="Uhlig S."/>
            <person name="Proctor R.H."/>
        </authorList>
    </citation>
    <scope>NUCLEOTIDE SEQUENCE [LARGE SCALE GENOMIC DNA]</scope>
    <source>
        <strain evidence="2 3">NRRL 25211</strain>
    </source>
</reference>
<protein>
    <submittedName>
        <fullName evidence="2">Uncharacterized protein</fullName>
    </submittedName>
</protein>
<gene>
    <name evidence="2" type="ORF">FPANT_6688</name>
</gene>